<dbReference type="EMBL" id="DS113618">
    <property type="protein sequence ID" value="EAX99982.1"/>
    <property type="molecule type" value="Genomic_DNA"/>
</dbReference>
<dbReference type="GO" id="GO:0036064">
    <property type="term" value="C:ciliary basal body"/>
    <property type="evidence" value="ECO:0000318"/>
    <property type="project" value="GO_Central"/>
</dbReference>
<reference evidence="4" key="1">
    <citation type="submission" date="2006-10" db="EMBL/GenBank/DDBJ databases">
        <authorList>
            <person name="Amadeo P."/>
            <person name="Zhao Q."/>
            <person name="Wortman J."/>
            <person name="Fraser-Liggett C."/>
            <person name="Carlton J."/>
        </authorList>
    </citation>
    <scope>NUCLEOTIDE SEQUENCE</scope>
    <source>
        <strain evidence="4">G3</strain>
    </source>
</reference>
<dbReference type="OrthoDB" id="202825at2759"/>
<dbReference type="GO" id="GO:0015631">
    <property type="term" value="F:tubulin binding"/>
    <property type="evidence" value="ECO:0000318"/>
    <property type="project" value="GO_Central"/>
</dbReference>
<gene>
    <name evidence="4" type="ORF">TVAG_217040</name>
</gene>
<protein>
    <submittedName>
        <fullName evidence="4">Tubulin-tyrosine ligase family protein</fullName>
    </submittedName>
</protein>
<dbReference type="VEuPathDB" id="TrichDB:TVAGG3_0540340"/>
<dbReference type="VEuPathDB" id="TrichDB:TVAG_217040"/>
<dbReference type="Pfam" id="PF03133">
    <property type="entry name" value="TTL"/>
    <property type="match status" value="1"/>
</dbReference>
<organism evidence="4 5">
    <name type="scientific">Trichomonas vaginalis (strain ATCC PRA-98 / G3)</name>
    <dbReference type="NCBI Taxonomy" id="412133"/>
    <lineage>
        <taxon>Eukaryota</taxon>
        <taxon>Metamonada</taxon>
        <taxon>Parabasalia</taxon>
        <taxon>Trichomonadida</taxon>
        <taxon>Trichomonadidae</taxon>
        <taxon>Trichomonas</taxon>
    </lineage>
</organism>
<dbReference type="PANTHER" id="PTHR12241">
    <property type="entry name" value="TUBULIN POLYGLUTAMYLASE"/>
    <property type="match status" value="1"/>
</dbReference>
<dbReference type="PANTHER" id="PTHR12241:SF154">
    <property type="entry name" value="TUBULIN POLYGLUTAMYLASE TTLL11"/>
    <property type="match status" value="1"/>
</dbReference>
<keyword evidence="1 4" id="KW-0436">Ligase</keyword>
<evidence type="ECO:0000313" key="5">
    <source>
        <dbReference type="Proteomes" id="UP000001542"/>
    </source>
</evidence>
<dbReference type="KEGG" id="tva:4757802"/>
<dbReference type="AlphaFoldDB" id="A2F539"/>
<name>A2F539_TRIV3</name>
<evidence type="ECO:0000313" key="4">
    <source>
        <dbReference type="EMBL" id="EAX99982.1"/>
    </source>
</evidence>
<proteinExistence type="predicted"/>
<dbReference type="SUPFAM" id="SSF56059">
    <property type="entry name" value="Glutathione synthetase ATP-binding domain-like"/>
    <property type="match status" value="1"/>
</dbReference>
<dbReference type="InterPro" id="IPR004344">
    <property type="entry name" value="TTL/TTLL_fam"/>
</dbReference>
<dbReference type="InParanoid" id="A2F539"/>
<dbReference type="Proteomes" id="UP000001542">
    <property type="component" value="Unassembled WGS sequence"/>
</dbReference>
<dbReference type="PROSITE" id="PS51221">
    <property type="entry name" value="TTL"/>
    <property type="match status" value="1"/>
</dbReference>
<dbReference type="GO" id="GO:0000226">
    <property type="term" value="P:microtubule cytoskeleton organization"/>
    <property type="evidence" value="ECO:0000318"/>
    <property type="project" value="GO_Central"/>
</dbReference>
<dbReference type="Gene3D" id="3.30.470.20">
    <property type="entry name" value="ATP-grasp fold, B domain"/>
    <property type="match status" value="1"/>
</dbReference>
<dbReference type="eggNOG" id="KOG2158">
    <property type="taxonomic scope" value="Eukaryota"/>
</dbReference>
<keyword evidence="5" id="KW-1185">Reference proteome</keyword>
<evidence type="ECO:0000256" key="3">
    <source>
        <dbReference type="ARBA" id="ARBA00022840"/>
    </source>
</evidence>
<reference evidence="4" key="2">
    <citation type="journal article" date="2007" name="Science">
        <title>Draft genome sequence of the sexually transmitted pathogen Trichomonas vaginalis.</title>
        <authorList>
            <person name="Carlton J.M."/>
            <person name="Hirt R.P."/>
            <person name="Silva J.C."/>
            <person name="Delcher A.L."/>
            <person name="Schatz M."/>
            <person name="Zhao Q."/>
            <person name="Wortman J.R."/>
            <person name="Bidwell S.L."/>
            <person name="Alsmark U.C.M."/>
            <person name="Besteiro S."/>
            <person name="Sicheritz-Ponten T."/>
            <person name="Noel C.J."/>
            <person name="Dacks J.B."/>
            <person name="Foster P.G."/>
            <person name="Simillion C."/>
            <person name="Van de Peer Y."/>
            <person name="Miranda-Saavedra D."/>
            <person name="Barton G.J."/>
            <person name="Westrop G.D."/>
            <person name="Mueller S."/>
            <person name="Dessi D."/>
            <person name="Fiori P.L."/>
            <person name="Ren Q."/>
            <person name="Paulsen I."/>
            <person name="Zhang H."/>
            <person name="Bastida-Corcuera F.D."/>
            <person name="Simoes-Barbosa A."/>
            <person name="Brown M.T."/>
            <person name="Hayes R.D."/>
            <person name="Mukherjee M."/>
            <person name="Okumura C.Y."/>
            <person name="Schneider R."/>
            <person name="Smith A.J."/>
            <person name="Vanacova S."/>
            <person name="Villalvazo M."/>
            <person name="Haas B.J."/>
            <person name="Pertea M."/>
            <person name="Feldblyum T.V."/>
            <person name="Utterback T.R."/>
            <person name="Shu C.L."/>
            <person name="Osoegawa K."/>
            <person name="de Jong P.J."/>
            <person name="Hrdy I."/>
            <person name="Horvathova L."/>
            <person name="Zubacova Z."/>
            <person name="Dolezal P."/>
            <person name="Malik S.B."/>
            <person name="Logsdon J.M. Jr."/>
            <person name="Henze K."/>
            <person name="Gupta A."/>
            <person name="Wang C.C."/>
            <person name="Dunne R.L."/>
            <person name="Upcroft J.A."/>
            <person name="Upcroft P."/>
            <person name="White O."/>
            <person name="Salzberg S.L."/>
            <person name="Tang P."/>
            <person name="Chiu C.-H."/>
            <person name="Lee Y.-S."/>
            <person name="Embley T.M."/>
            <person name="Coombs G.H."/>
            <person name="Mottram J.C."/>
            <person name="Tachezy J."/>
            <person name="Fraser-Liggett C.M."/>
            <person name="Johnson P.J."/>
        </authorList>
    </citation>
    <scope>NUCLEOTIDE SEQUENCE [LARGE SCALE GENOMIC DNA]</scope>
    <source>
        <strain evidence="4">G3</strain>
    </source>
</reference>
<dbReference type="GO" id="GO:0070740">
    <property type="term" value="F:tubulin-glutamic acid ligase activity"/>
    <property type="evidence" value="ECO:0000318"/>
    <property type="project" value="GO_Central"/>
</dbReference>
<keyword evidence="3" id="KW-0067">ATP-binding</keyword>
<sequence>MSECQLKATNGFIKFETVPAAMAAANIAWNENDPTAVLVWYDKIKDQDYFSNLLPYQIVNRIPDVNLICRKAPLVRILQNTSSCMSDFPQFLPQSFILPMQNAQFSQAVAKHQKKYIIKPDNGSLGNGIVILKPTDNFEPSTLLSIAQEYIESFLLNGTKFDLRVYCLVSSISPELEIFVYRDGIARFCSAKEDSNSVFGSITNTAVNRHNIQDLSAITKRIETVFSEIAAQGYNVDELWKRIDTIIALTVISISNFMTKAAHQKCPSYGLPRCFQILGFDILLDPQLNPWILEVNYRPSLEFDTEEEKELKVKMLASAMKISAPFTSLQNAVNTHIGKWSDNTMRSFLDHHPEILKKIKKDKEAAIRESKFVKVFPTDSPQTKNFERIISALKVMPIKIASPYRIPDAADDATKQRLKTQVAVKPVITLPKRAKSPSKKKPPMRI</sequence>
<keyword evidence="2" id="KW-0547">Nucleotide-binding</keyword>
<accession>A2F539</accession>
<dbReference type="RefSeq" id="XP_001312912.1">
    <property type="nucleotide sequence ID" value="XM_001312911.1"/>
</dbReference>
<evidence type="ECO:0000256" key="1">
    <source>
        <dbReference type="ARBA" id="ARBA00022598"/>
    </source>
</evidence>
<dbReference type="GO" id="GO:0005524">
    <property type="term" value="F:ATP binding"/>
    <property type="evidence" value="ECO:0007669"/>
    <property type="project" value="UniProtKB-KW"/>
</dbReference>
<evidence type="ECO:0000256" key="2">
    <source>
        <dbReference type="ARBA" id="ARBA00022741"/>
    </source>
</evidence>
<dbReference type="SMR" id="A2F539"/>